<organism evidence="8 9">
    <name type="scientific">Escallonia herrerae</name>
    <dbReference type="NCBI Taxonomy" id="1293975"/>
    <lineage>
        <taxon>Eukaryota</taxon>
        <taxon>Viridiplantae</taxon>
        <taxon>Streptophyta</taxon>
        <taxon>Embryophyta</taxon>
        <taxon>Tracheophyta</taxon>
        <taxon>Spermatophyta</taxon>
        <taxon>Magnoliopsida</taxon>
        <taxon>eudicotyledons</taxon>
        <taxon>Gunneridae</taxon>
        <taxon>Pentapetalae</taxon>
        <taxon>asterids</taxon>
        <taxon>campanulids</taxon>
        <taxon>Escalloniales</taxon>
        <taxon>Escalloniaceae</taxon>
        <taxon>Escallonia</taxon>
    </lineage>
</organism>
<dbReference type="GO" id="GO:0016787">
    <property type="term" value="F:hydrolase activity"/>
    <property type="evidence" value="ECO:0007669"/>
    <property type="project" value="UniProtKB-KW"/>
</dbReference>
<sequence>MDTPLYGFSNHPITVEGVIALPVTIPSAYNAILGRPAINQLQVVVSTYHLKIKFPMEYGIGEVKGDQTVARHCYVTSCRSKNKDACIIEDLWEDTKKQRGELVEDLVSIEVYPGEKEKTIRIETRYPKIDNMVLALITTVRRLCPYFQSHTIVVLTDQPLKKVLLSPKASGRLVNWSVEWGILTSTISTRIKAQALANFIIECTLTEDSPHLMISKAQDPWNLYADGCSAVGSSGVGIILINPEGFVIEYALQFGFQASNEVGYEAILTGIRLA</sequence>
<keyword evidence="5" id="KW-0378">Hydrolase</keyword>
<name>A0AA88VJV0_9ASTE</name>
<dbReference type="Proteomes" id="UP001188597">
    <property type="component" value="Unassembled WGS sequence"/>
</dbReference>
<evidence type="ECO:0000256" key="4">
    <source>
        <dbReference type="ARBA" id="ARBA00022759"/>
    </source>
</evidence>
<keyword evidence="4" id="KW-0255">Endonuclease</keyword>
<dbReference type="EMBL" id="JAVXUP010001639">
    <property type="protein sequence ID" value="KAK3009517.1"/>
    <property type="molecule type" value="Genomic_DNA"/>
</dbReference>
<keyword evidence="1" id="KW-0808">Transferase</keyword>
<proteinExistence type="predicted"/>
<dbReference type="InterPro" id="IPR041373">
    <property type="entry name" value="RT_RNaseH"/>
</dbReference>
<comment type="caution">
    <text evidence="8">The sequence shown here is derived from an EMBL/GenBank/DDBJ whole genome shotgun (WGS) entry which is preliminary data.</text>
</comment>
<dbReference type="PANTHER" id="PTHR48475">
    <property type="entry name" value="RIBONUCLEASE H"/>
    <property type="match status" value="1"/>
</dbReference>
<evidence type="ECO:0000256" key="5">
    <source>
        <dbReference type="ARBA" id="ARBA00022801"/>
    </source>
</evidence>
<evidence type="ECO:0000259" key="7">
    <source>
        <dbReference type="Pfam" id="PF17917"/>
    </source>
</evidence>
<dbReference type="GO" id="GO:0004519">
    <property type="term" value="F:endonuclease activity"/>
    <property type="evidence" value="ECO:0007669"/>
    <property type="project" value="UniProtKB-KW"/>
</dbReference>
<dbReference type="AlphaFoldDB" id="A0AA88VJV0"/>
<dbReference type="PANTHER" id="PTHR48475:SF2">
    <property type="entry name" value="RIBONUCLEASE H"/>
    <property type="match status" value="1"/>
</dbReference>
<keyword evidence="9" id="KW-1185">Reference proteome</keyword>
<protein>
    <recommendedName>
        <fullName evidence="7">Reverse transcriptase RNase H-like domain-containing protein</fullName>
    </recommendedName>
</protein>
<keyword evidence="2" id="KW-0548">Nucleotidyltransferase</keyword>
<dbReference type="Pfam" id="PF17917">
    <property type="entry name" value="RT_RNaseH"/>
    <property type="match status" value="1"/>
</dbReference>
<feature type="domain" description="Reverse transcriptase RNase H-like" evidence="7">
    <location>
        <begin position="121"/>
        <end position="178"/>
    </location>
</feature>
<evidence type="ECO:0000256" key="6">
    <source>
        <dbReference type="ARBA" id="ARBA00022918"/>
    </source>
</evidence>
<keyword evidence="6" id="KW-0695">RNA-directed DNA polymerase</keyword>
<reference evidence="8" key="1">
    <citation type="submission" date="2022-12" db="EMBL/GenBank/DDBJ databases">
        <title>Draft genome assemblies for two species of Escallonia (Escalloniales).</title>
        <authorList>
            <person name="Chanderbali A."/>
            <person name="Dervinis C."/>
            <person name="Anghel I."/>
            <person name="Soltis D."/>
            <person name="Soltis P."/>
            <person name="Zapata F."/>
        </authorList>
    </citation>
    <scope>NUCLEOTIDE SEQUENCE</scope>
    <source>
        <strain evidence="8">UCBG64.0493</strain>
        <tissue evidence="8">Leaf</tissue>
    </source>
</reference>
<evidence type="ECO:0000256" key="1">
    <source>
        <dbReference type="ARBA" id="ARBA00022679"/>
    </source>
</evidence>
<evidence type="ECO:0000313" key="8">
    <source>
        <dbReference type="EMBL" id="KAK3009517.1"/>
    </source>
</evidence>
<accession>A0AA88VJV0</accession>
<keyword evidence="3" id="KW-0540">Nuclease</keyword>
<evidence type="ECO:0000256" key="3">
    <source>
        <dbReference type="ARBA" id="ARBA00022722"/>
    </source>
</evidence>
<gene>
    <name evidence="8" type="ORF">RJ639_014923</name>
</gene>
<dbReference type="GO" id="GO:0003964">
    <property type="term" value="F:RNA-directed DNA polymerase activity"/>
    <property type="evidence" value="ECO:0007669"/>
    <property type="project" value="UniProtKB-KW"/>
</dbReference>
<evidence type="ECO:0000313" key="9">
    <source>
        <dbReference type="Proteomes" id="UP001188597"/>
    </source>
</evidence>
<evidence type="ECO:0000256" key="2">
    <source>
        <dbReference type="ARBA" id="ARBA00022695"/>
    </source>
</evidence>